<dbReference type="InterPro" id="IPR000515">
    <property type="entry name" value="MetI-like"/>
</dbReference>
<sequence length="294" mass="32147">MNEPSPSGEKVIARKHYGRWITAVLIFALAAVIVRQFATADIDWGIIPDYLTSEAILKGLWGTIWLTVLAMVVGIVVGTAVAVMGLSDNIVLRSAASFYLWFFRGIPALVQLLIWFNIALVIKDVNLPPLYEGTTNDLVTPLIAAVLGLGLSEGASMGEIVRSGILSVDPGQAQAAKALGFTQGQTMRRVILPQAMRVIVPPTGNEIINMTKYTSLAFAVSYSELLSSATGIYSMNFKVVELLFTITIWYLALTTVLMFVQSRIERRLARSRGTEKKSRNRSLSRGRRTKGVPA</sequence>
<proteinExistence type="inferred from homology"/>
<evidence type="ECO:0000256" key="8">
    <source>
        <dbReference type="RuleBase" id="RU363032"/>
    </source>
</evidence>
<feature type="transmembrane region" description="Helical" evidence="8">
    <location>
        <begin position="98"/>
        <end position="118"/>
    </location>
</feature>
<dbReference type="Pfam" id="PF00528">
    <property type="entry name" value="BPD_transp_1"/>
    <property type="match status" value="1"/>
</dbReference>
<dbReference type="Gene3D" id="1.10.3720.10">
    <property type="entry name" value="MetI-like"/>
    <property type="match status" value="1"/>
</dbReference>
<keyword evidence="12" id="KW-1185">Reference proteome</keyword>
<organism evidence="11 12">
    <name type="scientific">Nocardioides marmoriginsengisoli</name>
    <dbReference type="NCBI Taxonomy" id="661483"/>
    <lineage>
        <taxon>Bacteria</taxon>
        <taxon>Bacillati</taxon>
        <taxon>Actinomycetota</taxon>
        <taxon>Actinomycetes</taxon>
        <taxon>Propionibacteriales</taxon>
        <taxon>Nocardioidaceae</taxon>
        <taxon>Nocardioides</taxon>
    </lineage>
</organism>
<feature type="transmembrane region" description="Helical" evidence="8">
    <location>
        <begin position="20"/>
        <end position="40"/>
    </location>
</feature>
<dbReference type="PANTHER" id="PTHR30614">
    <property type="entry name" value="MEMBRANE COMPONENT OF AMINO ACID ABC TRANSPORTER"/>
    <property type="match status" value="1"/>
</dbReference>
<keyword evidence="6 8" id="KW-1133">Transmembrane helix</keyword>
<evidence type="ECO:0000313" key="11">
    <source>
        <dbReference type="EMBL" id="RNL63300.1"/>
    </source>
</evidence>
<dbReference type="Proteomes" id="UP000267128">
    <property type="component" value="Unassembled WGS sequence"/>
</dbReference>
<evidence type="ECO:0000256" key="1">
    <source>
        <dbReference type="ARBA" id="ARBA00004651"/>
    </source>
</evidence>
<feature type="domain" description="ABC transmembrane type-1" evidence="10">
    <location>
        <begin position="60"/>
        <end position="261"/>
    </location>
</feature>
<evidence type="ECO:0000256" key="4">
    <source>
        <dbReference type="ARBA" id="ARBA00022692"/>
    </source>
</evidence>
<evidence type="ECO:0000256" key="6">
    <source>
        <dbReference type="ARBA" id="ARBA00022989"/>
    </source>
</evidence>
<dbReference type="InterPro" id="IPR010065">
    <property type="entry name" value="AA_ABC_transptr_permease_3TM"/>
</dbReference>
<keyword evidence="5" id="KW-0029">Amino-acid transport</keyword>
<dbReference type="FunFam" id="1.10.3720.10:FF:000006">
    <property type="entry name" value="Glutamate/aspartate ABC transporter, permease protein GltK"/>
    <property type="match status" value="1"/>
</dbReference>
<dbReference type="GO" id="GO:0022857">
    <property type="term" value="F:transmembrane transporter activity"/>
    <property type="evidence" value="ECO:0007669"/>
    <property type="project" value="InterPro"/>
</dbReference>
<feature type="transmembrane region" description="Helical" evidence="8">
    <location>
        <begin position="242"/>
        <end position="260"/>
    </location>
</feature>
<name>A0A3N0CIN0_9ACTN</name>
<evidence type="ECO:0000256" key="9">
    <source>
        <dbReference type="SAM" id="MobiDB-lite"/>
    </source>
</evidence>
<feature type="region of interest" description="Disordered" evidence="9">
    <location>
        <begin position="270"/>
        <end position="294"/>
    </location>
</feature>
<dbReference type="SUPFAM" id="SSF161098">
    <property type="entry name" value="MetI-like"/>
    <property type="match status" value="1"/>
</dbReference>
<evidence type="ECO:0000256" key="5">
    <source>
        <dbReference type="ARBA" id="ARBA00022970"/>
    </source>
</evidence>
<keyword evidence="3" id="KW-1003">Cell membrane</keyword>
<accession>A0A3N0CIN0</accession>
<comment type="caution">
    <text evidence="11">The sequence shown here is derived from an EMBL/GenBank/DDBJ whole genome shotgun (WGS) entry which is preliminary data.</text>
</comment>
<dbReference type="OrthoDB" id="92598at2"/>
<dbReference type="PROSITE" id="PS50928">
    <property type="entry name" value="ABC_TM1"/>
    <property type="match status" value="1"/>
</dbReference>
<reference evidence="11 12" key="1">
    <citation type="submission" date="2018-11" db="EMBL/GenBank/DDBJ databases">
        <authorList>
            <person name="Li F."/>
        </authorList>
    </citation>
    <scope>NUCLEOTIDE SEQUENCE [LARGE SCALE GENOMIC DNA]</scope>
    <source>
        <strain evidence="11 12">Gsoil 097</strain>
    </source>
</reference>
<evidence type="ECO:0000256" key="2">
    <source>
        <dbReference type="ARBA" id="ARBA00022448"/>
    </source>
</evidence>
<dbReference type="InterPro" id="IPR043429">
    <property type="entry name" value="ArtM/GltK/GlnP/TcyL/YhdX-like"/>
</dbReference>
<keyword evidence="4 8" id="KW-0812">Transmembrane</keyword>
<evidence type="ECO:0000313" key="12">
    <source>
        <dbReference type="Proteomes" id="UP000267128"/>
    </source>
</evidence>
<dbReference type="EMBL" id="RJSE01000007">
    <property type="protein sequence ID" value="RNL63300.1"/>
    <property type="molecule type" value="Genomic_DNA"/>
</dbReference>
<evidence type="ECO:0000259" key="10">
    <source>
        <dbReference type="PROSITE" id="PS50928"/>
    </source>
</evidence>
<gene>
    <name evidence="11" type="ORF">EFK50_08805</name>
</gene>
<keyword evidence="7 8" id="KW-0472">Membrane</keyword>
<dbReference type="NCBIfam" id="TIGR01726">
    <property type="entry name" value="HEQRo_perm_3TM"/>
    <property type="match status" value="1"/>
</dbReference>
<evidence type="ECO:0000256" key="7">
    <source>
        <dbReference type="ARBA" id="ARBA00023136"/>
    </source>
</evidence>
<protein>
    <submittedName>
        <fullName evidence="11">Amino acid ABC transporter permease</fullName>
    </submittedName>
</protein>
<keyword evidence="2 8" id="KW-0813">Transport</keyword>
<dbReference type="CDD" id="cd06261">
    <property type="entry name" value="TM_PBP2"/>
    <property type="match status" value="1"/>
</dbReference>
<dbReference type="PANTHER" id="PTHR30614:SF0">
    <property type="entry name" value="L-CYSTINE TRANSPORT SYSTEM PERMEASE PROTEIN TCYL"/>
    <property type="match status" value="1"/>
</dbReference>
<comment type="subcellular location">
    <subcellularLocation>
        <location evidence="1 8">Cell membrane</location>
        <topology evidence="1 8">Multi-pass membrane protein</topology>
    </subcellularLocation>
</comment>
<dbReference type="GO" id="GO:0006865">
    <property type="term" value="P:amino acid transport"/>
    <property type="evidence" value="ECO:0007669"/>
    <property type="project" value="UniProtKB-KW"/>
</dbReference>
<dbReference type="AlphaFoldDB" id="A0A3N0CIN0"/>
<evidence type="ECO:0000256" key="3">
    <source>
        <dbReference type="ARBA" id="ARBA00022475"/>
    </source>
</evidence>
<dbReference type="InterPro" id="IPR035906">
    <property type="entry name" value="MetI-like_sf"/>
</dbReference>
<dbReference type="RefSeq" id="WP_123227215.1">
    <property type="nucleotide sequence ID" value="NZ_RJSE01000007.1"/>
</dbReference>
<dbReference type="GO" id="GO:0043190">
    <property type="term" value="C:ATP-binding cassette (ABC) transporter complex"/>
    <property type="evidence" value="ECO:0007669"/>
    <property type="project" value="InterPro"/>
</dbReference>
<feature type="compositionally biased region" description="Basic residues" evidence="9">
    <location>
        <begin position="278"/>
        <end position="294"/>
    </location>
</feature>
<comment type="similarity">
    <text evidence="8">Belongs to the binding-protein-dependent transport system permease family.</text>
</comment>
<feature type="transmembrane region" description="Helical" evidence="8">
    <location>
        <begin position="60"/>
        <end position="86"/>
    </location>
</feature>